<feature type="transmembrane region" description="Helical" evidence="1">
    <location>
        <begin position="36"/>
        <end position="55"/>
    </location>
</feature>
<dbReference type="KEGG" id="mpd:MCP_2822"/>
<protein>
    <recommendedName>
        <fullName evidence="4">Glycosyltransferase RgtA/B/C/D-like domain-containing protein</fullName>
    </recommendedName>
</protein>
<dbReference type="Proteomes" id="UP000001882">
    <property type="component" value="Chromosome"/>
</dbReference>
<dbReference type="RefSeq" id="WP_012901564.1">
    <property type="nucleotide sequence ID" value="NC_013665.1"/>
</dbReference>
<reference evidence="2 3" key="2">
    <citation type="journal article" date="2008" name="Int. J. Syst. Evol. Microbiol.">
        <title>Methanocella paludicola gen. nov., sp. nov., a methane-producing archaeon, the first isolate of the lineage 'Rice Cluster I', and proposal of the new archaeal order Methanocellales ord. nov.</title>
        <authorList>
            <person name="Sakai S."/>
            <person name="Imachi H."/>
            <person name="Hanada S."/>
            <person name="Ohashi A."/>
            <person name="Harada H."/>
            <person name="Kamagata Y."/>
        </authorList>
    </citation>
    <scope>NUCLEOTIDE SEQUENCE [LARGE SCALE GENOMIC DNA]</scope>
    <source>
        <strain evidence="3">DSM 17711 / JCM 13418 / NBRC 101707 / SANAE</strain>
    </source>
</reference>
<keyword evidence="3" id="KW-1185">Reference proteome</keyword>
<organism evidence="2 3">
    <name type="scientific">Methanocella paludicola (strain DSM 17711 / JCM 13418 / NBRC 101707 / SANAE)</name>
    <dbReference type="NCBI Taxonomy" id="304371"/>
    <lineage>
        <taxon>Archaea</taxon>
        <taxon>Methanobacteriati</taxon>
        <taxon>Methanobacteriota</taxon>
        <taxon>Stenosarchaea group</taxon>
        <taxon>Methanomicrobia</taxon>
        <taxon>Methanocellales</taxon>
        <taxon>Methanocellaceae</taxon>
        <taxon>Methanocella</taxon>
    </lineage>
</organism>
<sequence>MSKATVYALAAGTYGALFLAFAFLEDILISGAWRPFDIASYYGLASSAVPAIYAILGEGASSPVLLFHTGVLSGYRIFIVSVLCLAGALLVMEIGRRSYGSASGFMAGLLFALSMAMAQGHLNIGDALSVLLALISAYAMFCTEWGHKYALSGLLIGLAACYKPLMLVLLPVALAVRYRRGEARHAFALVAAALPLIAAMALALALYGYCAPAVAAGGGFEAIGFLTDEGYRPPDLLMAVAGIALSACMLTSLLPLALLGFSRHRGPFETYCLAVGLCFISALVLKQYLQYWFIALPFLALLCASAFKGPENAPARVNSAEKQALNNLAPVIKHR</sequence>
<keyword evidence="1" id="KW-1133">Transmembrane helix</keyword>
<feature type="transmembrane region" description="Helical" evidence="1">
    <location>
        <begin position="186"/>
        <end position="209"/>
    </location>
</feature>
<evidence type="ECO:0000256" key="1">
    <source>
        <dbReference type="SAM" id="Phobius"/>
    </source>
</evidence>
<dbReference type="EMBL" id="AP011532">
    <property type="protein sequence ID" value="BAI62894.1"/>
    <property type="molecule type" value="Genomic_DNA"/>
</dbReference>
<feature type="transmembrane region" description="Helical" evidence="1">
    <location>
        <begin position="236"/>
        <end position="261"/>
    </location>
</feature>
<dbReference type="STRING" id="304371.MCP_2822"/>
<feature type="transmembrane region" description="Helical" evidence="1">
    <location>
        <begin position="149"/>
        <end position="174"/>
    </location>
</feature>
<keyword evidence="1" id="KW-0812">Transmembrane</keyword>
<evidence type="ECO:0000313" key="2">
    <source>
        <dbReference type="EMBL" id="BAI62894.1"/>
    </source>
</evidence>
<feature type="transmembrane region" description="Helical" evidence="1">
    <location>
        <begin position="75"/>
        <end position="92"/>
    </location>
</feature>
<feature type="transmembrane region" description="Helical" evidence="1">
    <location>
        <begin position="268"/>
        <end position="285"/>
    </location>
</feature>
<dbReference type="OrthoDB" id="378600at2157"/>
<dbReference type="eggNOG" id="arCOG06399">
    <property type="taxonomic scope" value="Archaea"/>
</dbReference>
<feature type="transmembrane region" description="Helical" evidence="1">
    <location>
        <begin position="104"/>
        <end position="137"/>
    </location>
</feature>
<name>D1Z2H2_METPS</name>
<keyword evidence="1" id="KW-0472">Membrane</keyword>
<dbReference type="GeneID" id="8682504"/>
<accession>D1Z2H2</accession>
<evidence type="ECO:0000313" key="3">
    <source>
        <dbReference type="Proteomes" id="UP000001882"/>
    </source>
</evidence>
<evidence type="ECO:0008006" key="4">
    <source>
        <dbReference type="Google" id="ProtNLM"/>
    </source>
</evidence>
<dbReference type="AlphaFoldDB" id="D1Z2H2"/>
<proteinExistence type="predicted"/>
<dbReference type="InParanoid" id="D1Z2H2"/>
<gene>
    <name evidence="2" type="ordered locus">MCP_2822</name>
</gene>
<reference evidence="2 3" key="1">
    <citation type="journal article" date="2007" name="Appl. Environ. Microbiol.">
        <title>Isolation of key methanogens for global methane emission from rice paddy fields: a novel isolate affiliated with the clone cluster rice cluster I.</title>
        <authorList>
            <person name="Sakai S."/>
            <person name="Imachi H."/>
            <person name="Sekiguchi Y."/>
            <person name="Ohashi A."/>
            <person name="Harada H."/>
            <person name="Kamagata Y."/>
        </authorList>
    </citation>
    <scope>NUCLEOTIDE SEQUENCE [LARGE SCALE GENOMIC DNA]</scope>
    <source>
        <strain evidence="3">DSM 17711 / JCM 13418 / NBRC 101707 / SANAE</strain>
    </source>
</reference>
<reference evidence="3" key="3">
    <citation type="journal article" date="2011" name="PLoS ONE">
        <title>Genome sequence of a mesophilic hydrogenotrophic methanogen Methanocella paludicola, the first cultivated representative of the order Methanocellales.</title>
        <authorList>
            <person name="Sakai S."/>
            <person name="Takaki Y."/>
            <person name="Shimamura S."/>
            <person name="Sekine M."/>
            <person name="Tajima T."/>
            <person name="Kosugi H."/>
            <person name="Ichikawa N."/>
            <person name="Tasumi E."/>
            <person name="Hiraki A.T."/>
            <person name="Shimizu A."/>
            <person name="Kato Y."/>
            <person name="Nishiko R."/>
            <person name="Mori K."/>
            <person name="Fujita N."/>
            <person name="Imachi H."/>
            <person name="Takai K."/>
        </authorList>
    </citation>
    <scope>NUCLEOTIDE SEQUENCE [LARGE SCALE GENOMIC DNA]</scope>
    <source>
        <strain evidence="3">DSM 17711 / JCM 13418 / NBRC 101707 / SANAE</strain>
    </source>
</reference>
<feature type="transmembrane region" description="Helical" evidence="1">
    <location>
        <begin position="6"/>
        <end position="24"/>
    </location>
</feature>